<dbReference type="AlphaFoldDB" id="A0A2M9ZBV1"/>
<comment type="similarity">
    <text evidence="1">Belongs to the short-chain dehydrogenases/reductases (SDR) family.</text>
</comment>
<sequence length="254" mass="27338">MNSSKPPEKPGTIIVTGGSGGLGRALVSVLGDSDFEVLNWDLNLPSSPHPKETFSKVDLSSPEEVDQACGILKSNLLSTSSPDKRPLLGFVHCAGYGGPYHKITEVSLQEWERIFSINLRSAFQITKSILPVLAERRYGRLVYIASSLSVQGSGLSVAYSSSKHGLIGFMKSIASEWGHLGITSNAVSPGYMETKMGIQEDQVDDHRRKILDMTPTGTIADPMEIARVVRLLVSFESGYVNGANWAVDGGITAV</sequence>
<dbReference type="Proteomes" id="UP000231912">
    <property type="component" value="Unassembled WGS sequence"/>
</dbReference>
<dbReference type="PANTHER" id="PTHR42760">
    <property type="entry name" value="SHORT-CHAIN DEHYDROGENASES/REDUCTASES FAMILY MEMBER"/>
    <property type="match status" value="1"/>
</dbReference>
<evidence type="ECO:0000313" key="3">
    <source>
        <dbReference type="Proteomes" id="UP000231912"/>
    </source>
</evidence>
<proteinExistence type="inferred from homology"/>
<dbReference type="RefSeq" id="WP_100758804.1">
    <property type="nucleotide sequence ID" value="NZ_NPDT01000003.1"/>
</dbReference>
<dbReference type="PANTHER" id="PTHR42760:SF40">
    <property type="entry name" value="3-OXOACYL-[ACYL-CARRIER-PROTEIN] REDUCTASE, CHLOROPLASTIC"/>
    <property type="match status" value="1"/>
</dbReference>
<dbReference type="PROSITE" id="PS00061">
    <property type="entry name" value="ADH_SHORT"/>
    <property type="match status" value="1"/>
</dbReference>
<comment type="caution">
    <text evidence="2">The sequence shown here is derived from an EMBL/GenBank/DDBJ whole genome shotgun (WGS) entry which is preliminary data.</text>
</comment>
<dbReference type="SUPFAM" id="SSF51735">
    <property type="entry name" value="NAD(P)-binding Rossmann-fold domains"/>
    <property type="match status" value="1"/>
</dbReference>
<dbReference type="GO" id="GO:0030497">
    <property type="term" value="P:fatty acid elongation"/>
    <property type="evidence" value="ECO:0007669"/>
    <property type="project" value="TreeGrafter"/>
</dbReference>
<dbReference type="EMBL" id="NPDT01000003">
    <property type="protein sequence ID" value="PJZ65910.1"/>
    <property type="molecule type" value="Genomic_DNA"/>
</dbReference>
<name>A0A2M9ZBV1_9LEPT</name>
<accession>A0A2M9ZBV1</accession>
<dbReference type="Gene3D" id="3.40.50.720">
    <property type="entry name" value="NAD(P)-binding Rossmann-like Domain"/>
    <property type="match status" value="1"/>
</dbReference>
<dbReference type="InterPro" id="IPR036291">
    <property type="entry name" value="NAD(P)-bd_dom_sf"/>
</dbReference>
<evidence type="ECO:0000256" key="1">
    <source>
        <dbReference type="ARBA" id="ARBA00006484"/>
    </source>
</evidence>
<dbReference type="CDD" id="cd05233">
    <property type="entry name" value="SDR_c"/>
    <property type="match status" value="1"/>
</dbReference>
<dbReference type="GO" id="GO:0016616">
    <property type="term" value="F:oxidoreductase activity, acting on the CH-OH group of donors, NAD or NADP as acceptor"/>
    <property type="evidence" value="ECO:0007669"/>
    <property type="project" value="TreeGrafter"/>
</dbReference>
<evidence type="ECO:0000313" key="2">
    <source>
        <dbReference type="EMBL" id="PJZ65910.1"/>
    </source>
</evidence>
<organism evidence="2 3">
    <name type="scientific">Leptospira wolffii</name>
    <dbReference type="NCBI Taxonomy" id="409998"/>
    <lineage>
        <taxon>Bacteria</taxon>
        <taxon>Pseudomonadati</taxon>
        <taxon>Spirochaetota</taxon>
        <taxon>Spirochaetia</taxon>
        <taxon>Leptospirales</taxon>
        <taxon>Leptospiraceae</taxon>
        <taxon>Leptospira</taxon>
    </lineage>
</organism>
<dbReference type="PRINTS" id="PR00081">
    <property type="entry name" value="GDHRDH"/>
</dbReference>
<dbReference type="InterPro" id="IPR020904">
    <property type="entry name" value="Sc_DH/Rdtase_CS"/>
</dbReference>
<protein>
    <submittedName>
        <fullName evidence="2">3-ketoacyl-ACP reductase</fullName>
    </submittedName>
</protein>
<reference evidence="2 3" key="1">
    <citation type="submission" date="2017-07" db="EMBL/GenBank/DDBJ databases">
        <title>Leptospira spp. isolated from tropical soils.</title>
        <authorList>
            <person name="Thibeaux R."/>
            <person name="Iraola G."/>
            <person name="Ferres I."/>
            <person name="Bierque E."/>
            <person name="Girault D."/>
            <person name="Soupe-Gilbert M.-E."/>
            <person name="Picardeau M."/>
            <person name="Goarant C."/>
        </authorList>
    </citation>
    <scope>NUCLEOTIDE SEQUENCE [LARGE SCALE GENOMIC DNA]</scope>
    <source>
        <strain evidence="2 3">FH2-C-A2</strain>
    </source>
</reference>
<gene>
    <name evidence="2" type="ORF">CH371_10280</name>
</gene>
<dbReference type="InterPro" id="IPR002347">
    <property type="entry name" value="SDR_fam"/>
</dbReference>
<dbReference type="Pfam" id="PF13561">
    <property type="entry name" value="adh_short_C2"/>
    <property type="match status" value="1"/>
</dbReference>